<keyword evidence="2" id="KW-1133">Transmembrane helix</keyword>
<keyword evidence="2" id="KW-0472">Membrane</keyword>
<accession>X0XCG8</accession>
<dbReference type="GO" id="GO:0016020">
    <property type="term" value="C:membrane"/>
    <property type="evidence" value="ECO:0007669"/>
    <property type="project" value="InterPro"/>
</dbReference>
<evidence type="ECO:0000256" key="2">
    <source>
        <dbReference type="SAM" id="Phobius"/>
    </source>
</evidence>
<feature type="transmembrane region" description="Helical" evidence="2">
    <location>
        <begin position="110"/>
        <end position="127"/>
    </location>
</feature>
<evidence type="ECO:0008006" key="4">
    <source>
        <dbReference type="Google" id="ProtNLM"/>
    </source>
</evidence>
<dbReference type="Pfam" id="PF01066">
    <property type="entry name" value="CDP-OH_P_transf"/>
    <property type="match status" value="1"/>
</dbReference>
<proteinExistence type="predicted"/>
<evidence type="ECO:0000256" key="1">
    <source>
        <dbReference type="ARBA" id="ARBA00022679"/>
    </source>
</evidence>
<dbReference type="InterPro" id="IPR043130">
    <property type="entry name" value="CDP-OH_PTrfase_TM_dom"/>
</dbReference>
<gene>
    <name evidence="3" type="ORF">S01H1_72337</name>
</gene>
<sequence length="140" mass="14805">GGLILLSGFIDAIDGTLARLTGSVSRFGGLLDSVSDRYSDAVVLSAVTYAGLCHPAWGLAAIVGSLMVSYSRARAEAAGVVMASVGLAERAERMIFLALVTFVSYFRMELLGWGVVVLALVTQFTVLQRVAHFYGEVTKA</sequence>
<dbReference type="EMBL" id="BARS01048235">
    <property type="protein sequence ID" value="GAG34358.1"/>
    <property type="molecule type" value="Genomic_DNA"/>
</dbReference>
<reference evidence="3" key="1">
    <citation type="journal article" date="2014" name="Front. Microbiol.">
        <title>High frequency of phylogenetically diverse reductive dehalogenase-homologous genes in deep subseafloor sedimentary metagenomes.</title>
        <authorList>
            <person name="Kawai M."/>
            <person name="Futagami T."/>
            <person name="Toyoda A."/>
            <person name="Takaki Y."/>
            <person name="Nishi S."/>
            <person name="Hori S."/>
            <person name="Arai W."/>
            <person name="Tsubouchi T."/>
            <person name="Morono Y."/>
            <person name="Uchiyama I."/>
            <person name="Ito T."/>
            <person name="Fujiyama A."/>
            <person name="Inagaki F."/>
            <person name="Takami H."/>
        </authorList>
    </citation>
    <scope>NUCLEOTIDE SEQUENCE</scope>
    <source>
        <strain evidence="3">Expedition CK06-06</strain>
    </source>
</reference>
<protein>
    <recommendedName>
        <fullName evidence="4">CDP-alcohol phosphatidyltransferase family protein</fullName>
    </recommendedName>
</protein>
<dbReference type="PROSITE" id="PS00379">
    <property type="entry name" value="CDP_ALCOHOL_P_TRANSF"/>
    <property type="match status" value="1"/>
</dbReference>
<dbReference type="Gene3D" id="1.20.120.1760">
    <property type="match status" value="1"/>
</dbReference>
<keyword evidence="2" id="KW-0812">Transmembrane</keyword>
<dbReference type="InterPro" id="IPR000462">
    <property type="entry name" value="CDP-OH_P_trans"/>
</dbReference>
<comment type="caution">
    <text evidence="3">The sequence shown here is derived from an EMBL/GenBank/DDBJ whole genome shotgun (WGS) entry which is preliminary data.</text>
</comment>
<evidence type="ECO:0000313" key="3">
    <source>
        <dbReference type="EMBL" id="GAG34358.1"/>
    </source>
</evidence>
<dbReference type="GO" id="GO:0016780">
    <property type="term" value="F:phosphotransferase activity, for other substituted phosphate groups"/>
    <property type="evidence" value="ECO:0007669"/>
    <property type="project" value="InterPro"/>
</dbReference>
<keyword evidence="1" id="KW-0808">Transferase</keyword>
<organism evidence="3">
    <name type="scientific">marine sediment metagenome</name>
    <dbReference type="NCBI Taxonomy" id="412755"/>
    <lineage>
        <taxon>unclassified sequences</taxon>
        <taxon>metagenomes</taxon>
        <taxon>ecological metagenomes</taxon>
    </lineage>
</organism>
<dbReference type="GO" id="GO:0008654">
    <property type="term" value="P:phospholipid biosynthetic process"/>
    <property type="evidence" value="ECO:0007669"/>
    <property type="project" value="InterPro"/>
</dbReference>
<dbReference type="InterPro" id="IPR048254">
    <property type="entry name" value="CDP_ALCOHOL_P_TRANSF_CS"/>
</dbReference>
<dbReference type="AlphaFoldDB" id="X0XCG8"/>
<feature type="transmembrane region" description="Helical" evidence="2">
    <location>
        <begin position="42"/>
        <end position="68"/>
    </location>
</feature>
<name>X0XCG8_9ZZZZ</name>
<feature type="non-terminal residue" evidence="3">
    <location>
        <position position="1"/>
    </location>
</feature>